<name>A0AAV4WPF7_CAEEX</name>
<dbReference type="EMBL" id="BPLR01016378">
    <property type="protein sequence ID" value="GIY83400.1"/>
    <property type="molecule type" value="Genomic_DNA"/>
</dbReference>
<proteinExistence type="predicted"/>
<comment type="caution">
    <text evidence="1">The sequence shown here is derived from an EMBL/GenBank/DDBJ whole genome shotgun (WGS) entry which is preliminary data.</text>
</comment>
<gene>
    <name evidence="1" type="ORF">CEXT_427551</name>
</gene>
<sequence length="159" mass="17802">MSVRFSVAGGKLTKSIASDELTKQQKRKGNRNHFAYHIGIRQSSQTPTTIPDTQLWTPFRRIIHHEAVKPLPISSTLKHAAPNRILTVDNLLPSGQSIRQHPPIIRSTRCPFPRRGFNMLFNQVAPPFFLPHEGKGEGLSKTIFQNKQLEMTSALGSLG</sequence>
<evidence type="ECO:0000313" key="1">
    <source>
        <dbReference type="EMBL" id="GIY83400.1"/>
    </source>
</evidence>
<dbReference type="Proteomes" id="UP001054945">
    <property type="component" value="Unassembled WGS sequence"/>
</dbReference>
<organism evidence="1 2">
    <name type="scientific">Caerostris extrusa</name>
    <name type="common">Bark spider</name>
    <name type="synonym">Caerostris bankana</name>
    <dbReference type="NCBI Taxonomy" id="172846"/>
    <lineage>
        <taxon>Eukaryota</taxon>
        <taxon>Metazoa</taxon>
        <taxon>Ecdysozoa</taxon>
        <taxon>Arthropoda</taxon>
        <taxon>Chelicerata</taxon>
        <taxon>Arachnida</taxon>
        <taxon>Araneae</taxon>
        <taxon>Araneomorphae</taxon>
        <taxon>Entelegynae</taxon>
        <taxon>Araneoidea</taxon>
        <taxon>Araneidae</taxon>
        <taxon>Caerostris</taxon>
    </lineage>
</organism>
<keyword evidence="2" id="KW-1185">Reference proteome</keyword>
<protein>
    <submittedName>
        <fullName evidence="1">Uncharacterized protein</fullName>
    </submittedName>
</protein>
<accession>A0AAV4WPF7</accession>
<evidence type="ECO:0000313" key="2">
    <source>
        <dbReference type="Proteomes" id="UP001054945"/>
    </source>
</evidence>
<dbReference type="AlphaFoldDB" id="A0AAV4WPF7"/>
<reference evidence="1 2" key="1">
    <citation type="submission" date="2021-06" db="EMBL/GenBank/DDBJ databases">
        <title>Caerostris extrusa draft genome.</title>
        <authorList>
            <person name="Kono N."/>
            <person name="Arakawa K."/>
        </authorList>
    </citation>
    <scope>NUCLEOTIDE SEQUENCE [LARGE SCALE GENOMIC DNA]</scope>
</reference>